<dbReference type="Pfam" id="PF01636">
    <property type="entry name" value="APH"/>
    <property type="match status" value="1"/>
</dbReference>
<evidence type="ECO:0000313" key="2">
    <source>
        <dbReference type="EMBL" id="PSL20723.1"/>
    </source>
</evidence>
<reference evidence="2 3" key="1">
    <citation type="submission" date="2018-03" db="EMBL/GenBank/DDBJ databases">
        <title>Genomic Encyclopedia of Archaeal and Bacterial Type Strains, Phase II (KMG-II): from individual species to whole genera.</title>
        <authorList>
            <person name="Goeker M."/>
        </authorList>
    </citation>
    <scope>NUCLEOTIDE SEQUENCE [LARGE SCALE GENOMIC DNA]</scope>
    <source>
        <strain evidence="2 3">DSM 100673</strain>
    </source>
</reference>
<accession>A0A2P8FG83</accession>
<keyword evidence="3" id="KW-1185">Reference proteome</keyword>
<feature type="domain" description="Aminoglycoside phosphotransferase" evidence="1">
    <location>
        <begin position="128"/>
        <end position="210"/>
    </location>
</feature>
<keyword evidence="2" id="KW-0808">Transferase</keyword>
<dbReference type="InterPro" id="IPR011009">
    <property type="entry name" value="Kinase-like_dom_sf"/>
</dbReference>
<dbReference type="GO" id="GO:0016740">
    <property type="term" value="F:transferase activity"/>
    <property type="evidence" value="ECO:0007669"/>
    <property type="project" value="UniProtKB-KW"/>
</dbReference>
<name>A0A2P8FG83_9RHOB</name>
<proteinExistence type="predicted"/>
<comment type="caution">
    <text evidence="2">The sequence shown here is derived from an EMBL/GenBank/DDBJ whole genome shotgun (WGS) entry which is preliminary data.</text>
</comment>
<dbReference type="AlphaFoldDB" id="A0A2P8FG83"/>
<dbReference type="EMBL" id="PYGJ01000003">
    <property type="protein sequence ID" value="PSL20723.1"/>
    <property type="molecule type" value="Genomic_DNA"/>
</dbReference>
<sequence length="232" mass="25545">MPPIERWNISAPLRPLAGGFRNVVLRTVGLNRELVFKTTLRSEDAMVWVSEVQDVARGCGLVVPQMVQSTSGQFVEEGWVCEAFSDGASAKAEDMTTMTPMMSAFHARTSAVFQRPGFLSSTELLDSERGGDVDLSGMPQQLVEICRAAWEAVVQTQEAVVHGDINVNNLLRCPDGRLVLLDWDECRFDKVLFDLAALGEVSPAERRAALAWEVACSWQIEPEHAQALAARL</sequence>
<evidence type="ECO:0000259" key="1">
    <source>
        <dbReference type="Pfam" id="PF01636"/>
    </source>
</evidence>
<protein>
    <submittedName>
        <fullName evidence="2">Phosphotransferase family enzyme</fullName>
    </submittedName>
</protein>
<dbReference type="Gene3D" id="3.90.1200.10">
    <property type="match status" value="1"/>
</dbReference>
<gene>
    <name evidence="2" type="ORF">CLV88_103373</name>
</gene>
<dbReference type="InterPro" id="IPR002575">
    <property type="entry name" value="Aminoglycoside_PTrfase"/>
</dbReference>
<organism evidence="2 3">
    <name type="scientific">Shimia abyssi</name>
    <dbReference type="NCBI Taxonomy" id="1662395"/>
    <lineage>
        <taxon>Bacteria</taxon>
        <taxon>Pseudomonadati</taxon>
        <taxon>Pseudomonadota</taxon>
        <taxon>Alphaproteobacteria</taxon>
        <taxon>Rhodobacterales</taxon>
        <taxon>Roseobacteraceae</taxon>
    </lineage>
</organism>
<evidence type="ECO:0000313" key="3">
    <source>
        <dbReference type="Proteomes" id="UP000240418"/>
    </source>
</evidence>
<dbReference type="Proteomes" id="UP000240418">
    <property type="component" value="Unassembled WGS sequence"/>
</dbReference>
<dbReference type="SUPFAM" id="SSF56112">
    <property type="entry name" value="Protein kinase-like (PK-like)"/>
    <property type="match status" value="1"/>
</dbReference>